<feature type="compositionally biased region" description="Polar residues" evidence="3">
    <location>
        <begin position="15"/>
        <end position="39"/>
    </location>
</feature>
<feature type="compositionally biased region" description="Basic and acidic residues" evidence="3">
    <location>
        <begin position="40"/>
        <end position="52"/>
    </location>
</feature>
<keyword evidence="2" id="KW-0378">Hydrolase</keyword>
<name>A0ABX6EQ47_KLUMA</name>
<dbReference type="GO" id="GO:0004527">
    <property type="term" value="F:exonuclease activity"/>
    <property type="evidence" value="ECO:0007669"/>
    <property type="project" value="UniProtKB-KW"/>
</dbReference>
<keyword evidence="5" id="KW-0269">Exonuclease</keyword>
<dbReference type="PANTHER" id="PTHR12121:SF45">
    <property type="entry name" value="NOCTURNIN"/>
    <property type="match status" value="1"/>
</dbReference>
<comment type="similarity">
    <text evidence="1">Belongs to the CCR4/nocturin family.</text>
</comment>
<gene>
    <name evidence="5" type="primary">NGL2</name>
    <name evidence="5" type="ORF">FIM1_589</name>
</gene>
<evidence type="ECO:0000256" key="1">
    <source>
        <dbReference type="ARBA" id="ARBA00010774"/>
    </source>
</evidence>
<dbReference type="SUPFAM" id="SSF56219">
    <property type="entry name" value="DNase I-like"/>
    <property type="match status" value="1"/>
</dbReference>
<feature type="compositionally biased region" description="Basic residues" evidence="3">
    <location>
        <begin position="53"/>
        <end position="63"/>
    </location>
</feature>
<feature type="domain" description="Endonuclease/exonuclease/phosphatase" evidence="4">
    <location>
        <begin position="131"/>
        <end position="516"/>
    </location>
</feature>
<keyword evidence="6" id="KW-1185">Reference proteome</keyword>
<reference evidence="5 6" key="1">
    <citation type="submission" date="2016-03" db="EMBL/GenBank/DDBJ databases">
        <title>How can Kluyveromyces marxianus grow so fast - potential evolutionary course in Saccharomyces Complex revealed by comparative genomics.</title>
        <authorList>
            <person name="Mo W."/>
            <person name="Lu W."/>
            <person name="Yang X."/>
            <person name="Qi J."/>
            <person name="Lv H."/>
        </authorList>
    </citation>
    <scope>NUCLEOTIDE SEQUENCE [LARGE SCALE GENOMIC DNA]</scope>
    <source>
        <strain evidence="5 6">FIM1</strain>
    </source>
</reference>
<dbReference type="InterPro" id="IPR050410">
    <property type="entry name" value="CCR4/nocturin_mRNA_transcr"/>
</dbReference>
<reference evidence="5 6" key="2">
    <citation type="submission" date="2019-11" db="EMBL/GenBank/DDBJ databases">
        <authorList>
            <person name="Lu H."/>
        </authorList>
    </citation>
    <scope>NUCLEOTIDE SEQUENCE [LARGE SCALE GENOMIC DNA]</scope>
    <source>
        <strain evidence="5 6">FIM1</strain>
    </source>
</reference>
<organism evidence="5 6">
    <name type="scientific">Kluyveromyces marxianus</name>
    <name type="common">Yeast</name>
    <name type="synonym">Candida kefyr</name>
    <dbReference type="NCBI Taxonomy" id="4911"/>
    <lineage>
        <taxon>Eukaryota</taxon>
        <taxon>Fungi</taxon>
        <taxon>Dikarya</taxon>
        <taxon>Ascomycota</taxon>
        <taxon>Saccharomycotina</taxon>
        <taxon>Saccharomycetes</taxon>
        <taxon>Saccharomycetales</taxon>
        <taxon>Saccharomycetaceae</taxon>
        <taxon>Kluyveromyces</taxon>
    </lineage>
</organism>
<dbReference type="InterPro" id="IPR036691">
    <property type="entry name" value="Endo/exonu/phosph_ase_sf"/>
</dbReference>
<evidence type="ECO:0000256" key="3">
    <source>
        <dbReference type="SAM" id="MobiDB-lite"/>
    </source>
</evidence>
<dbReference type="EMBL" id="CP015054">
    <property type="protein sequence ID" value="QGN13941.1"/>
    <property type="molecule type" value="Genomic_DNA"/>
</dbReference>
<evidence type="ECO:0000259" key="4">
    <source>
        <dbReference type="Pfam" id="PF03372"/>
    </source>
</evidence>
<proteinExistence type="inferred from homology"/>
<dbReference type="Pfam" id="PF03372">
    <property type="entry name" value="Exo_endo_phos"/>
    <property type="match status" value="1"/>
</dbReference>
<feature type="region of interest" description="Disordered" evidence="3">
    <location>
        <begin position="1"/>
        <end position="65"/>
    </location>
</feature>
<sequence length="527" mass="60311">MAQKPIMAIDEHNTLEPSNSDVTELISSTNDLSLDNNVSHAKENDANSEGKSKTKGKSKKRKPKVDITPEYIAEMRAKRQAEKQAKRDALIAQGIDPDVPPDLRFIKRPMLKIPRSESLDGDSKLFPISFMTYNCLAQALIRRKLFPTSGNAVKWFKRSQVLLNEFKYYNSDVLCLQEIDTVQYKSFWKHEFEKLGYMSQFHFNPSKNHGVLIAYKQDMFEMTDRMLIDHDKIATGDIEPRTTTKNIGLILALKFSKKVLERFPETNVSGILVGTTHLFWHPFGTYERTRQCYVILQKMKEFQNRVNILQNNNDGDLSHWPSFFCGDFNSQPFDTPYLSITSKPVKYEGRAKTVIECSTSYTFSKLRDGDEGEEEEGGNVEKFGKNQPETPVPDTFNPTPEQAALCEKMKNLHNGLDMRAISMYSIAYKYVHPENSGLDNERNEPEISNWAHSWRGLLDYIFFVTSWDGSNCVTVDDLSEFELNNGIKVLELLRIPPGKEMTEHGQPHEGEYPSDHLCMIAKLGIAM</sequence>
<accession>A0ABX6EQ47</accession>
<dbReference type="Proteomes" id="UP000422736">
    <property type="component" value="Chromosome 1"/>
</dbReference>
<evidence type="ECO:0000256" key="2">
    <source>
        <dbReference type="ARBA" id="ARBA00022801"/>
    </source>
</evidence>
<evidence type="ECO:0000313" key="5">
    <source>
        <dbReference type="EMBL" id="QGN13941.1"/>
    </source>
</evidence>
<dbReference type="InterPro" id="IPR005135">
    <property type="entry name" value="Endo/exonuclease/phosphatase"/>
</dbReference>
<protein>
    <submittedName>
        <fullName evidence="5">RNA exonuclease NGL2</fullName>
    </submittedName>
</protein>
<keyword evidence="5" id="KW-0540">Nuclease</keyword>
<dbReference type="Gene3D" id="3.60.10.10">
    <property type="entry name" value="Endonuclease/exonuclease/phosphatase"/>
    <property type="match status" value="1"/>
</dbReference>
<dbReference type="PANTHER" id="PTHR12121">
    <property type="entry name" value="CARBON CATABOLITE REPRESSOR PROTEIN 4"/>
    <property type="match status" value="1"/>
</dbReference>
<evidence type="ECO:0000313" key="6">
    <source>
        <dbReference type="Proteomes" id="UP000422736"/>
    </source>
</evidence>
<feature type="region of interest" description="Disordered" evidence="3">
    <location>
        <begin position="366"/>
        <end position="395"/>
    </location>
</feature>